<reference evidence="7" key="1">
    <citation type="journal article" date="2019" name="Int. J. Syst. Evol. Microbiol.">
        <title>The Global Catalogue of Microorganisms (GCM) 10K type strain sequencing project: providing services to taxonomists for standard genome sequencing and annotation.</title>
        <authorList>
            <consortium name="The Broad Institute Genomics Platform"/>
            <consortium name="The Broad Institute Genome Sequencing Center for Infectious Disease"/>
            <person name="Wu L."/>
            <person name="Ma J."/>
        </authorList>
    </citation>
    <scope>NUCLEOTIDE SEQUENCE [LARGE SCALE GENOMIC DNA]</scope>
    <source>
        <strain evidence="7">NCAIM B.02333</strain>
    </source>
</reference>
<dbReference type="InterPro" id="IPR036390">
    <property type="entry name" value="WH_DNA-bd_sf"/>
</dbReference>
<dbReference type="PRINTS" id="PR00778">
    <property type="entry name" value="HTHARSR"/>
</dbReference>
<keyword evidence="3" id="KW-0804">Transcription</keyword>
<dbReference type="RefSeq" id="WP_340287931.1">
    <property type="nucleotide sequence ID" value="NZ_JBBEOI010000001.1"/>
</dbReference>
<keyword evidence="7" id="KW-1185">Reference proteome</keyword>
<dbReference type="InterPro" id="IPR051011">
    <property type="entry name" value="Metal_resp_trans_reg"/>
</dbReference>
<evidence type="ECO:0000313" key="7">
    <source>
        <dbReference type="Proteomes" id="UP001595685"/>
    </source>
</evidence>
<proteinExistence type="predicted"/>
<sequence>MSPARVLVDHEDVAELFRALGSPVRIAVISLLADGELCVHELVDALDLPQPVVSQHLRVLRDASLVTRTRRGREAAYVLADDHVAHIVADARSHTQESTQDHHDDDPDH</sequence>
<dbReference type="SMART" id="SM00418">
    <property type="entry name" value="HTH_ARSR"/>
    <property type="match status" value="1"/>
</dbReference>
<comment type="caution">
    <text evidence="6">The sequence shown here is derived from an EMBL/GenBank/DDBJ whole genome shotgun (WGS) entry which is preliminary data.</text>
</comment>
<evidence type="ECO:0000256" key="4">
    <source>
        <dbReference type="SAM" id="MobiDB-lite"/>
    </source>
</evidence>
<dbReference type="SUPFAM" id="SSF46785">
    <property type="entry name" value="Winged helix' DNA-binding domain"/>
    <property type="match status" value="1"/>
</dbReference>
<dbReference type="InterPro" id="IPR001845">
    <property type="entry name" value="HTH_ArsR_DNA-bd_dom"/>
</dbReference>
<evidence type="ECO:0000256" key="2">
    <source>
        <dbReference type="ARBA" id="ARBA00023125"/>
    </source>
</evidence>
<gene>
    <name evidence="6" type="ORF">ACFOLH_10730</name>
</gene>
<evidence type="ECO:0000256" key="1">
    <source>
        <dbReference type="ARBA" id="ARBA00023015"/>
    </source>
</evidence>
<keyword evidence="2" id="KW-0238">DNA-binding</keyword>
<dbReference type="Gene3D" id="1.10.10.10">
    <property type="entry name" value="Winged helix-like DNA-binding domain superfamily/Winged helix DNA-binding domain"/>
    <property type="match status" value="1"/>
</dbReference>
<dbReference type="NCBIfam" id="NF033788">
    <property type="entry name" value="HTH_metalloreg"/>
    <property type="match status" value="1"/>
</dbReference>
<organism evidence="6 7">
    <name type="scientific">Aquipuribacter hungaricus</name>
    <dbReference type="NCBI Taxonomy" id="545624"/>
    <lineage>
        <taxon>Bacteria</taxon>
        <taxon>Bacillati</taxon>
        <taxon>Actinomycetota</taxon>
        <taxon>Actinomycetes</taxon>
        <taxon>Micrococcales</taxon>
        <taxon>Intrasporangiaceae</taxon>
        <taxon>Aquipuribacter</taxon>
    </lineage>
</organism>
<dbReference type="EMBL" id="JBHRWW010000006">
    <property type="protein sequence ID" value="MFC3688816.1"/>
    <property type="molecule type" value="Genomic_DNA"/>
</dbReference>
<accession>A0ABV7WJS9</accession>
<dbReference type="InterPro" id="IPR011991">
    <property type="entry name" value="ArsR-like_HTH"/>
</dbReference>
<dbReference type="PANTHER" id="PTHR43132">
    <property type="entry name" value="ARSENICAL RESISTANCE OPERON REPRESSOR ARSR-RELATED"/>
    <property type="match status" value="1"/>
</dbReference>
<dbReference type="PROSITE" id="PS50987">
    <property type="entry name" value="HTH_ARSR_2"/>
    <property type="match status" value="1"/>
</dbReference>
<evidence type="ECO:0000259" key="5">
    <source>
        <dbReference type="PROSITE" id="PS50987"/>
    </source>
</evidence>
<keyword evidence="1" id="KW-0805">Transcription regulation</keyword>
<feature type="region of interest" description="Disordered" evidence="4">
    <location>
        <begin position="90"/>
        <end position="109"/>
    </location>
</feature>
<protein>
    <submittedName>
        <fullName evidence="6">ArsR/SmtB family transcription factor</fullName>
    </submittedName>
</protein>
<name>A0ABV7WJS9_9MICO</name>
<feature type="domain" description="HTH arsR-type" evidence="5">
    <location>
        <begin position="7"/>
        <end position="99"/>
    </location>
</feature>
<evidence type="ECO:0000313" key="6">
    <source>
        <dbReference type="EMBL" id="MFC3688816.1"/>
    </source>
</evidence>
<evidence type="ECO:0000256" key="3">
    <source>
        <dbReference type="ARBA" id="ARBA00023163"/>
    </source>
</evidence>
<dbReference type="PANTHER" id="PTHR43132:SF2">
    <property type="entry name" value="ARSENICAL RESISTANCE OPERON REPRESSOR ARSR-RELATED"/>
    <property type="match status" value="1"/>
</dbReference>
<dbReference type="InterPro" id="IPR036388">
    <property type="entry name" value="WH-like_DNA-bd_sf"/>
</dbReference>
<dbReference type="CDD" id="cd00090">
    <property type="entry name" value="HTH_ARSR"/>
    <property type="match status" value="1"/>
</dbReference>
<dbReference type="Proteomes" id="UP001595685">
    <property type="component" value="Unassembled WGS sequence"/>
</dbReference>
<dbReference type="Pfam" id="PF01022">
    <property type="entry name" value="HTH_5"/>
    <property type="match status" value="1"/>
</dbReference>